<comment type="caution">
    <text evidence="2">The sequence shown here is derived from an EMBL/GenBank/DDBJ whole genome shotgun (WGS) entry which is preliminary data.</text>
</comment>
<dbReference type="Gene3D" id="3.60.15.10">
    <property type="entry name" value="Ribonuclease Z/Hydroxyacylglutathione hydrolase-like"/>
    <property type="match status" value="1"/>
</dbReference>
<dbReference type="PANTHER" id="PTHR43717:SF1">
    <property type="entry name" value="ANAEROBIC NITRIC OXIDE REDUCTASE FLAVORUBREDOXIN"/>
    <property type="match status" value="1"/>
</dbReference>
<dbReference type="EMBL" id="DTBD01000022">
    <property type="protein sequence ID" value="HGQ64194.1"/>
    <property type="molecule type" value="Genomic_DNA"/>
</dbReference>
<dbReference type="InterPro" id="IPR045761">
    <property type="entry name" value="ODP_dom"/>
</dbReference>
<feature type="domain" description="Flavodoxin-like" evidence="1">
    <location>
        <begin position="263"/>
        <end position="403"/>
    </location>
</feature>
<dbReference type="InterPro" id="IPR001279">
    <property type="entry name" value="Metallo-B-lactamas"/>
</dbReference>
<organism evidence="2">
    <name type="scientific">Ignisphaera aggregans</name>
    <dbReference type="NCBI Taxonomy" id="334771"/>
    <lineage>
        <taxon>Archaea</taxon>
        <taxon>Thermoproteota</taxon>
        <taxon>Thermoprotei</taxon>
        <taxon>Desulfurococcales</taxon>
        <taxon>Desulfurococcaceae</taxon>
        <taxon>Ignisphaera</taxon>
    </lineage>
</organism>
<dbReference type="PANTHER" id="PTHR43717">
    <property type="entry name" value="ANAEROBIC NITRIC OXIDE REDUCTASE FLAVORUBREDOXIN"/>
    <property type="match status" value="1"/>
</dbReference>
<dbReference type="GO" id="GO:0009055">
    <property type="term" value="F:electron transfer activity"/>
    <property type="evidence" value="ECO:0007669"/>
    <property type="project" value="InterPro"/>
</dbReference>
<dbReference type="AlphaFoldDB" id="A0A7C4JJ32"/>
<sequence>MGRDLVKVHIDKVVENMYMLRLDDDEVKYFEALWSIPEGITYNSYILLTDEGAILFDSWKHTYSELFLETLRKVVDLKDIKYIIIHHMEQDHSGSIPKILEVVNDNITVVGHPIVRDLISSFYRVKFSFKAVKDLEGMVVGGKKLRFIYIPWLHWPDTIATYIEDLKALLSCDAFGGYGIPSMPYDDDPQVVERYLPFVRKYVATVVGHYREHIVKNIEKITGLNLEIKMIAPAHGLVWRNNPKIIVDYYYKLGLAEPDMKKIVVVYSSMYGLMEKSIEVIIDELTKKNLNVKVFTFTDKNQAAISDIIGDSIDAYAIILGASTYENELFPQIEYVIKMLVNKVNAEKFVAVVNTFGWGKVSGDYIKSLFDGSRFKIVEVVNIRGTPENKDIEKLRLVVQKLL</sequence>
<dbReference type="GO" id="GO:0016491">
    <property type="term" value="F:oxidoreductase activity"/>
    <property type="evidence" value="ECO:0007669"/>
    <property type="project" value="InterPro"/>
</dbReference>
<gene>
    <name evidence="2" type="ORF">ENU08_03020</name>
</gene>
<dbReference type="GO" id="GO:0010181">
    <property type="term" value="F:FMN binding"/>
    <property type="evidence" value="ECO:0007669"/>
    <property type="project" value="InterPro"/>
</dbReference>
<evidence type="ECO:0000313" key="2">
    <source>
        <dbReference type="EMBL" id="HGQ64194.1"/>
    </source>
</evidence>
<protein>
    <submittedName>
        <fullName evidence="2">FprA family A-type flavoprotein</fullName>
    </submittedName>
</protein>
<dbReference type="PROSITE" id="PS50902">
    <property type="entry name" value="FLAVODOXIN_LIKE"/>
    <property type="match status" value="1"/>
</dbReference>
<dbReference type="CDD" id="cd07709">
    <property type="entry name" value="flavodiiron_proteins_MBL-fold"/>
    <property type="match status" value="1"/>
</dbReference>
<name>A0A7C4JJ32_9CREN</name>
<dbReference type="GO" id="GO:0046872">
    <property type="term" value="F:metal ion binding"/>
    <property type="evidence" value="ECO:0007669"/>
    <property type="project" value="InterPro"/>
</dbReference>
<dbReference type="SUPFAM" id="SSF56281">
    <property type="entry name" value="Metallo-hydrolase/oxidoreductase"/>
    <property type="match status" value="1"/>
</dbReference>
<dbReference type="InterPro" id="IPR016440">
    <property type="entry name" value="Rubredoxin-O_OxRdtase"/>
</dbReference>
<dbReference type="SMART" id="SM00849">
    <property type="entry name" value="Lactamase_B"/>
    <property type="match status" value="1"/>
</dbReference>
<dbReference type="InterPro" id="IPR036866">
    <property type="entry name" value="RibonucZ/Hydroxyglut_hydro"/>
</dbReference>
<evidence type="ECO:0000259" key="1">
    <source>
        <dbReference type="PROSITE" id="PS50902"/>
    </source>
</evidence>
<dbReference type="PIRSF" id="PIRSF005243">
    <property type="entry name" value="ROO"/>
    <property type="match status" value="1"/>
</dbReference>
<dbReference type="Gene3D" id="3.40.50.360">
    <property type="match status" value="1"/>
</dbReference>
<dbReference type="SUPFAM" id="SSF52218">
    <property type="entry name" value="Flavoproteins"/>
    <property type="match status" value="1"/>
</dbReference>
<accession>A0A7C4JJ32</accession>
<dbReference type="InterPro" id="IPR029039">
    <property type="entry name" value="Flavoprotein-like_sf"/>
</dbReference>
<reference evidence="2" key="1">
    <citation type="journal article" date="2020" name="mSystems">
        <title>Genome- and Community-Level Interaction Insights into Carbon Utilization and Element Cycling Functions of Hydrothermarchaeota in Hydrothermal Sediment.</title>
        <authorList>
            <person name="Zhou Z."/>
            <person name="Liu Y."/>
            <person name="Xu W."/>
            <person name="Pan J."/>
            <person name="Luo Z.H."/>
            <person name="Li M."/>
        </authorList>
    </citation>
    <scope>NUCLEOTIDE SEQUENCE [LARGE SCALE GENOMIC DNA]</scope>
    <source>
        <strain evidence="2">SpSt-637</strain>
    </source>
</reference>
<dbReference type="Pfam" id="PF19583">
    <property type="entry name" value="ODP"/>
    <property type="match status" value="1"/>
</dbReference>
<proteinExistence type="predicted"/>
<dbReference type="InterPro" id="IPR008254">
    <property type="entry name" value="Flavodoxin/NO_synth"/>
</dbReference>